<evidence type="ECO:0000313" key="2">
    <source>
        <dbReference type="Proteomes" id="UP000054874"/>
    </source>
</evidence>
<proteinExistence type="predicted"/>
<dbReference type="AlphaFoldDB" id="A0A0V8QFI4"/>
<evidence type="ECO:0008006" key="3">
    <source>
        <dbReference type="Google" id="ProtNLM"/>
    </source>
</evidence>
<protein>
    <recommendedName>
        <fullName evidence="3">Bacterial Ig-like domain-containing protein</fullName>
    </recommendedName>
</protein>
<sequence>MLREYCNATISNADNIDIQDSGEVYISSDTIESNKGYLLGNDMLTFKTSIGTGPVGVYDQYGWYVKDLSARTISKVSLINVCVDYVKPTVTLASSNTSIKINKQAKNVYTVNTNKIATFNLKTEFGVSGKQNIRYKVVKKGVKNTDVKWKTLLSGSTIKVKPGSWARLYVQCTDSAGNVTTVKTVGFRGDYSKPKITATDKAGNKITKTIKVR</sequence>
<dbReference type="Proteomes" id="UP000054874">
    <property type="component" value="Unassembled WGS sequence"/>
</dbReference>
<dbReference type="RefSeq" id="WP_058352626.1">
    <property type="nucleotide sequence ID" value="NZ_CABMMD010000152.1"/>
</dbReference>
<keyword evidence="2" id="KW-1185">Reference proteome</keyword>
<accession>A0A0V8QFI4</accession>
<reference evidence="1 2" key="1">
    <citation type="submission" date="2015-11" db="EMBL/GenBank/DDBJ databases">
        <title>Butyribacter intestini gen. nov., sp. nov., a butyric acid-producing bacterium of the family Lachnospiraceae isolated from the human faeces.</title>
        <authorList>
            <person name="Zou Y."/>
            <person name="Xue W."/>
            <person name="Luo G."/>
            <person name="Lv M."/>
        </authorList>
    </citation>
    <scope>NUCLEOTIDE SEQUENCE [LARGE SCALE GENOMIC DNA]</scope>
    <source>
        <strain evidence="1 2">ACET-33324</strain>
    </source>
</reference>
<dbReference type="STRING" id="290052.ASU35_10385"/>
<name>A0A0V8QFI4_9FIRM</name>
<dbReference type="EMBL" id="LNAM01000152">
    <property type="protein sequence ID" value="KSV59155.1"/>
    <property type="molecule type" value="Genomic_DNA"/>
</dbReference>
<evidence type="ECO:0000313" key="1">
    <source>
        <dbReference type="EMBL" id="KSV59155.1"/>
    </source>
</evidence>
<gene>
    <name evidence="1" type="ORF">ASU35_10385</name>
</gene>
<comment type="caution">
    <text evidence="1">The sequence shown here is derived from an EMBL/GenBank/DDBJ whole genome shotgun (WGS) entry which is preliminary data.</text>
</comment>
<organism evidence="1 2">
    <name type="scientific">Acetivibrio ethanolgignens</name>
    <dbReference type="NCBI Taxonomy" id="290052"/>
    <lineage>
        <taxon>Bacteria</taxon>
        <taxon>Bacillati</taxon>
        <taxon>Bacillota</taxon>
        <taxon>Clostridia</taxon>
        <taxon>Eubacteriales</taxon>
        <taxon>Oscillospiraceae</taxon>
        <taxon>Acetivibrio</taxon>
    </lineage>
</organism>